<dbReference type="EMBL" id="JAPFFK010000008">
    <property type="protein sequence ID" value="KAJ6748045.1"/>
    <property type="molecule type" value="Genomic_DNA"/>
</dbReference>
<organism evidence="1 2">
    <name type="scientific">Salix purpurea</name>
    <name type="common">Purple osier willow</name>
    <dbReference type="NCBI Taxonomy" id="77065"/>
    <lineage>
        <taxon>Eukaryota</taxon>
        <taxon>Viridiplantae</taxon>
        <taxon>Streptophyta</taxon>
        <taxon>Embryophyta</taxon>
        <taxon>Tracheophyta</taxon>
        <taxon>Spermatophyta</taxon>
        <taxon>Magnoliopsida</taxon>
        <taxon>eudicotyledons</taxon>
        <taxon>Gunneridae</taxon>
        <taxon>Pentapetalae</taxon>
        <taxon>rosids</taxon>
        <taxon>fabids</taxon>
        <taxon>Malpighiales</taxon>
        <taxon>Salicaceae</taxon>
        <taxon>Saliceae</taxon>
        <taxon>Salix</taxon>
    </lineage>
</organism>
<protein>
    <submittedName>
        <fullName evidence="1">Uncharacterized protein</fullName>
    </submittedName>
</protein>
<dbReference type="Proteomes" id="UP001151532">
    <property type="component" value="Chromosome 12"/>
</dbReference>
<dbReference type="AlphaFoldDB" id="A0A9Q0VI82"/>
<evidence type="ECO:0000313" key="2">
    <source>
        <dbReference type="Proteomes" id="UP001151532"/>
    </source>
</evidence>
<keyword evidence="2" id="KW-1185">Reference proteome</keyword>
<comment type="caution">
    <text evidence="1">The sequence shown here is derived from an EMBL/GenBank/DDBJ whole genome shotgun (WGS) entry which is preliminary data.</text>
</comment>
<dbReference type="OrthoDB" id="419770at2759"/>
<name>A0A9Q0VI82_SALPP</name>
<reference evidence="1" key="2">
    <citation type="journal article" date="2023" name="Int. J. Mol. Sci.">
        <title>De Novo Assembly and Annotation of 11 Diverse Shrub Willow (Salix) Genomes Reveals Novel Gene Organization in Sex-Linked Regions.</title>
        <authorList>
            <person name="Hyden B."/>
            <person name="Feng K."/>
            <person name="Yates T.B."/>
            <person name="Jawdy S."/>
            <person name="Cereghino C."/>
            <person name="Smart L.B."/>
            <person name="Muchero W."/>
        </authorList>
    </citation>
    <scope>NUCLEOTIDE SEQUENCE</scope>
    <source>
        <tissue evidence="1">Shoot tip</tissue>
    </source>
</reference>
<proteinExistence type="predicted"/>
<accession>A0A9Q0VI82</accession>
<evidence type="ECO:0000313" key="1">
    <source>
        <dbReference type="EMBL" id="KAJ6748045.1"/>
    </source>
</evidence>
<gene>
    <name evidence="1" type="ORF">OIU79_029219</name>
</gene>
<sequence>MDNMRMAALTGTKDYFTFHQLKYATSPKYRCPQLNQSSRQNSKTPWFPFLVTLQTSPQTVLPKPMREAQVLK</sequence>
<reference evidence="1" key="1">
    <citation type="submission" date="2022-11" db="EMBL/GenBank/DDBJ databases">
        <authorList>
            <person name="Hyden B.L."/>
            <person name="Feng K."/>
            <person name="Yates T."/>
            <person name="Jawdy S."/>
            <person name="Smart L.B."/>
            <person name="Muchero W."/>
        </authorList>
    </citation>
    <scope>NUCLEOTIDE SEQUENCE</scope>
    <source>
        <tissue evidence="1">Shoot tip</tissue>
    </source>
</reference>